<dbReference type="CDD" id="cd00009">
    <property type="entry name" value="AAA"/>
    <property type="match status" value="1"/>
</dbReference>
<dbReference type="FunFam" id="3.40.50.300:FF:000640">
    <property type="entry name" value="MoxR family ATPase"/>
    <property type="match status" value="1"/>
</dbReference>
<dbReference type="EMBL" id="JAZHOG010000001">
    <property type="protein sequence ID" value="MEJ8566482.1"/>
    <property type="molecule type" value="Genomic_DNA"/>
</dbReference>
<dbReference type="PIRSF" id="PIRSF002849">
    <property type="entry name" value="AAA_ATPase_chaperone_MoxR_prd"/>
    <property type="match status" value="1"/>
</dbReference>
<comment type="similarity">
    <text evidence="3">Belongs to the MoxR family.</text>
</comment>
<comment type="caution">
    <text evidence="6">The sequence shown here is derived from an EMBL/GenBank/DDBJ whole genome shotgun (WGS) entry which is preliminary data.</text>
</comment>
<dbReference type="InterPro" id="IPR027417">
    <property type="entry name" value="P-loop_NTPase"/>
</dbReference>
<gene>
    <name evidence="6" type="ORF">V3330_02485</name>
</gene>
<feature type="domain" description="ATPase AAA-3" evidence="4">
    <location>
        <begin position="38"/>
        <end position="168"/>
    </location>
</feature>
<accession>A0AAW9R9Q8</accession>
<keyword evidence="7" id="KW-1185">Reference proteome</keyword>
<dbReference type="GO" id="GO:0016887">
    <property type="term" value="F:ATP hydrolysis activity"/>
    <property type="evidence" value="ECO:0007669"/>
    <property type="project" value="InterPro"/>
</dbReference>
<dbReference type="InterPro" id="IPR011703">
    <property type="entry name" value="ATPase_AAA-3"/>
</dbReference>
<dbReference type="InterPro" id="IPR050764">
    <property type="entry name" value="CbbQ/NirQ/NorQ/GpvN"/>
</dbReference>
<feature type="domain" description="ChlI/MoxR AAA lid" evidence="5">
    <location>
        <begin position="232"/>
        <end position="284"/>
    </location>
</feature>
<keyword evidence="2" id="KW-0067">ATP-binding</keyword>
<evidence type="ECO:0000256" key="2">
    <source>
        <dbReference type="ARBA" id="ARBA00022840"/>
    </source>
</evidence>
<reference evidence="6 7" key="1">
    <citation type="submission" date="2024-02" db="EMBL/GenBank/DDBJ databases">
        <title>A novel Wenzhouxiangellaceae bacterium, isolated from coastal sediments.</title>
        <authorList>
            <person name="Du Z.-J."/>
            <person name="Ye Y.-Q."/>
            <person name="Zhang X.-Y."/>
        </authorList>
    </citation>
    <scope>NUCLEOTIDE SEQUENCE [LARGE SCALE GENOMIC DNA]</scope>
    <source>
        <strain evidence="6 7">CH-27</strain>
    </source>
</reference>
<dbReference type="Gene3D" id="1.10.8.80">
    <property type="entry name" value="Magnesium chelatase subunit I, C-Terminal domain"/>
    <property type="match status" value="1"/>
</dbReference>
<dbReference type="Pfam" id="PF07726">
    <property type="entry name" value="AAA_3"/>
    <property type="match status" value="1"/>
</dbReference>
<dbReference type="InterPro" id="IPR041628">
    <property type="entry name" value="ChlI/MoxR_AAA_lid"/>
</dbReference>
<dbReference type="AlphaFoldDB" id="A0AAW9R9Q8"/>
<organism evidence="6 7">
    <name type="scientific">Elongatibacter sediminis</name>
    <dbReference type="NCBI Taxonomy" id="3119006"/>
    <lineage>
        <taxon>Bacteria</taxon>
        <taxon>Pseudomonadati</taxon>
        <taxon>Pseudomonadota</taxon>
        <taxon>Gammaproteobacteria</taxon>
        <taxon>Chromatiales</taxon>
        <taxon>Wenzhouxiangellaceae</taxon>
        <taxon>Elongatibacter</taxon>
    </lineage>
</organism>
<dbReference type="PANTHER" id="PTHR42759:SF5">
    <property type="entry name" value="METHANOL DEHYDROGENASE REGULATOR"/>
    <property type="match status" value="1"/>
</dbReference>
<name>A0AAW9R9Q8_9GAMM</name>
<dbReference type="PANTHER" id="PTHR42759">
    <property type="entry name" value="MOXR FAMILY PROTEIN"/>
    <property type="match status" value="1"/>
</dbReference>
<evidence type="ECO:0000313" key="6">
    <source>
        <dbReference type="EMBL" id="MEJ8566482.1"/>
    </source>
</evidence>
<dbReference type="GO" id="GO:0005524">
    <property type="term" value="F:ATP binding"/>
    <property type="evidence" value="ECO:0007669"/>
    <property type="project" value="UniProtKB-KW"/>
</dbReference>
<dbReference type="Pfam" id="PF17863">
    <property type="entry name" value="AAA_lid_2"/>
    <property type="match status" value="1"/>
</dbReference>
<protein>
    <submittedName>
        <fullName evidence="6">MoxR family ATPase</fullName>
    </submittedName>
</protein>
<keyword evidence="1" id="KW-0547">Nucleotide-binding</keyword>
<evidence type="ECO:0000259" key="4">
    <source>
        <dbReference type="Pfam" id="PF07726"/>
    </source>
</evidence>
<dbReference type="Gene3D" id="3.40.50.300">
    <property type="entry name" value="P-loop containing nucleotide triphosphate hydrolases"/>
    <property type="match status" value="1"/>
</dbReference>
<dbReference type="SUPFAM" id="SSF52540">
    <property type="entry name" value="P-loop containing nucleoside triphosphate hydrolases"/>
    <property type="match status" value="1"/>
</dbReference>
<evidence type="ECO:0000259" key="5">
    <source>
        <dbReference type="Pfam" id="PF17863"/>
    </source>
</evidence>
<dbReference type="Proteomes" id="UP001359886">
    <property type="component" value="Unassembled WGS sequence"/>
</dbReference>
<proteinExistence type="inferred from homology"/>
<dbReference type="RefSeq" id="WP_354693800.1">
    <property type="nucleotide sequence ID" value="NZ_JAZHOG010000001.1"/>
</dbReference>
<evidence type="ECO:0000256" key="3">
    <source>
        <dbReference type="ARBA" id="ARBA00061607"/>
    </source>
</evidence>
<evidence type="ECO:0000256" key="1">
    <source>
        <dbReference type="ARBA" id="ARBA00022741"/>
    </source>
</evidence>
<evidence type="ECO:0000313" key="7">
    <source>
        <dbReference type="Proteomes" id="UP001359886"/>
    </source>
</evidence>
<sequence>MSVSKGKLDSIVDAVSSVLIGKEAEVRVALACLLARGHLLIEDLPGMGKTTLANAMARVLGLEYNRIQFTSDLLPADIVGVSVYDRNEAAFRFHPGPVFCQLLLADEINRTTPKTQSALLEAMAEGQVTVEGKTRALSTPFFVVATQNPIQYSGTFPLPESQLDRFLMKISLGYPDLASEKHILTGGDPRGRLVDLEPQISISELLDLQDEVEAVNVAEPVVDYLQRLIHFTRTSEVFEYGLSPRAGLAILQSAKAIALLDGRTFVIPEDIQAVFPAVAIHRLQGTGRGHDSGSRVLIDKVLDSVDVI</sequence>